<accession>A0ABW7IM55</accession>
<dbReference type="RefSeq" id="WP_394629834.1">
    <property type="nucleotide sequence ID" value="NZ_JBIHSF010000011.1"/>
</dbReference>
<dbReference type="Proteomes" id="UP001607125">
    <property type="component" value="Unassembled WGS sequence"/>
</dbReference>
<organism evidence="1 2">
    <name type="scientific">Vibrio barjaei</name>
    <dbReference type="NCBI Taxonomy" id="1676683"/>
    <lineage>
        <taxon>Bacteria</taxon>
        <taxon>Pseudomonadati</taxon>
        <taxon>Pseudomonadota</taxon>
        <taxon>Gammaproteobacteria</taxon>
        <taxon>Vibrionales</taxon>
        <taxon>Vibrionaceae</taxon>
        <taxon>Vibrio</taxon>
    </lineage>
</organism>
<name>A0ABW7IM55_9VIBR</name>
<evidence type="ECO:0000313" key="2">
    <source>
        <dbReference type="Proteomes" id="UP001607125"/>
    </source>
</evidence>
<proteinExistence type="predicted"/>
<evidence type="ECO:0000313" key="1">
    <source>
        <dbReference type="EMBL" id="MFH0262707.1"/>
    </source>
</evidence>
<reference evidence="1 2" key="1">
    <citation type="submission" date="2024-10" db="EMBL/GenBank/DDBJ databases">
        <authorList>
            <person name="Yibar A."/>
            <person name="Saticioglu I.B."/>
            <person name="Duman M."/>
            <person name="Ajmi N."/>
            <person name="Gurler F."/>
            <person name="Ay H."/>
            <person name="Onuk E."/>
            <person name="Guler S."/>
            <person name="Romalde J.L."/>
        </authorList>
    </citation>
    <scope>NUCLEOTIDE SEQUENCE [LARGE SCALE GENOMIC DNA]</scope>
    <source>
        <strain evidence="1 2">1-TCBS-B</strain>
    </source>
</reference>
<sequence>MKTIIVLITATFVLFGCGGGDSGGSTSPTQSQNTSGQYSTDELDVDFSITNQSSRNMEVIAYARVQTSPYFVELDKADKLSIVVDGLRYQLEPDYFEDGTLRSYAVNTPSSGSEYTVEWHRNQALVSSLTATELPLPFELTQSFDGDLMDLSWSPQINHSYYHRGEFLECENSSLRSTISGFVPDLSKGEQYITTGHYQTSLSGQWNESLSSLMSNYDTCKVEITIDSDSDTAPFQTNAFMSLSLVAERTAIIPLW</sequence>
<evidence type="ECO:0008006" key="3">
    <source>
        <dbReference type="Google" id="ProtNLM"/>
    </source>
</evidence>
<dbReference type="PROSITE" id="PS51257">
    <property type="entry name" value="PROKAR_LIPOPROTEIN"/>
    <property type="match status" value="1"/>
</dbReference>
<keyword evidence="2" id="KW-1185">Reference proteome</keyword>
<comment type="caution">
    <text evidence="1">The sequence shown here is derived from an EMBL/GenBank/DDBJ whole genome shotgun (WGS) entry which is preliminary data.</text>
</comment>
<protein>
    <recommendedName>
        <fullName evidence="3">Lipoprotein</fullName>
    </recommendedName>
</protein>
<gene>
    <name evidence="1" type="ORF">ACGRH2_20170</name>
</gene>
<dbReference type="EMBL" id="JBIHSF010000011">
    <property type="protein sequence ID" value="MFH0262707.1"/>
    <property type="molecule type" value="Genomic_DNA"/>
</dbReference>